<dbReference type="EMBL" id="QNRQ01000002">
    <property type="protein sequence ID" value="RBP41839.1"/>
    <property type="molecule type" value="Genomic_DNA"/>
</dbReference>
<dbReference type="OrthoDB" id="198115at2"/>
<name>A0A366HGZ9_9BURK</name>
<dbReference type="Gene3D" id="3.40.50.300">
    <property type="entry name" value="P-loop containing nucleotide triphosphate hydrolases"/>
    <property type="match status" value="1"/>
</dbReference>
<dbReference type="AlphaFoldDB" id="A0A366HGZ9"/>
<comment type="caution">
    <text evidence="1">The sequence shown here is derived from an EMBL/GenBank/DDBJ whole genome shotgun (WGS) entry which is preliminary data.</text>
</comment>
<keyword evidence="2" id="KW-1185">Reference proteome</keyword>
<gene>
    <name evidence="1" type="ORF">DFR37_102218</name>
</gene>
<dbReference type="Pfam" id="PF13671">
    <property type="entry name" value="AAA_33"/>
    <property type="match status" value="1"/>
</dbReference>
<dbReference type="Proteomes" id="UP000253628">
    <property type="component" value="Unassembled WGS sequence"/>
</dbReference>
<protein>
    <submittedName>
        <fullName evidence="1">AAA domain-containing protein</fullName>
    </submittedName>
</protein>
<reference evidence="1 2" key="1">
    <citation type="submission" date="2018-06" db="EMBL/GenBank/DDBJ databases">
        <title>Genomic Encyclopedia of Type Strains, Phase IV (KMG-IV): sequencing the most valuable type-strain genomes for metagenomic binning, comparative biology and taxonomic classification.</title>
        <authorList>
            <person name="Goeker M."/>
        </authorList>
    </citation>
    <scope>NUCLEOTIDE SEQUENCE [LARGE SCALE GENOMIC DNA]</scope>
    <source>
        <strain evidence="1 2">DSM 25520</strain>
    </source>
</reference>
<sequence>MSRPIALFILGHAGTGKSFLTDYFVKQQRLERQCWCVMDKDAVAENWTGPLLHALGQNPNDRDSPFFKEHVRDLQYLSTLRIARDQLDIGLNVVLPGPWNRELASSALFSTGKLGFPAAARLCHVWLELPQAVRKERIIKRGDIRDQWKLDHWDAYFGALKRPPAVEGGRVPTLDASLPIAEQARMLEELVKNSS</sequence>
<proteinExistence type="predicted"/>
<dbReference type="SUPFAM" id="SSF52540">
    <property type="entry name" value="P-loop containing nucleoside triphosphate hydrolases"/>
    <property type="match status" value="1"/>
</dbReference>
<evidence type="ECO:0000313" key="1">
    <source>
        <dbReference type="EMBL" id="RBP41839.1"/>
    </source>
</evidence>
<evidence type="ECO:0000313" key="2">
    <source>
        <dbReference type="Proteomes" id="UP000253628"/>
    </source>
</evidence>
<organism evidence="1 2">
    <name type="scientific">Eoetvoesiella caeni</name>
    <dbReference type="NCBI Taxonomy" id="645616"/>
    <lineage>
        <taxon>Bacteria</taxon>
        <taxon>Pseudomonadati</taxon>
        <taxon>Pseudomonadota</taxon>
        <taxon>Betaproteobacteria</taxon>
        <taxon>Burkholderiales</taxon>
        <taxon>Alcaligenaceae</taxon>
        <taxon>Eoetvoesiella</taxon>
    </lineage>
</organism>
<dbReference type="InterPro" id="IPR027417">
    <property type="entry name" value="P-loop_NTPase"/>
</dbReference>
<dbReference type="RefSeq" id="WP_113932084.1">
    <property type="nucleotide sequence ID" value="NZ_JACCEU010000002.1"/>
</dbReference>
<accession>A0A366HGZ9</accession>